<sequence>MAAGVLIAESLRVGTILDDLSLIVRKIQRSAPGNATADQPPVWTLIYFDVADAWAEVLANQLSQALDDAPVWYIDLHTAQETFIVFPNRIIRYRRGDPQGRADAEEYGRSHGIPDSQLDWPT</sequence>
<gene>
    <name evidence="2" type="ORF">FDG2_0663</name>
</gene>
<proteinExistence type="predicted"/>
<dbReference type="EMBL" id="FLUV01000264">
    <property type="protein sequence ID" value="SBW18443.1"/>
    <property type="molecule type" value="Genomic_DNA"/>
</dbReference>
<keyword evidence="3" id="KW-1185">Reference proteome</keyword>
<organism evidence="2 3">
    <name type="scientific">Candidatus Protofrankia californiensis</name>
    <dbReference type="NCBI Taxonomy" id="1839754"/>
    <lineage>
        <taxon>Bacteria</taxon>
        <taxon>Bacillati</taxon>
        <taxon>Actinomycetota</taxon>
        <taxon>Actinomycetes</taxon>
        <taxon>Frankiales</taxon>
        <taxon>Frankiaceae</taxon>
        <taxon>Protofrankia</taxon>
    </lineage>
</organism>
<dbReference type="Proteomes" id="UP000199013">
    <property type="component" value="Unassembled WGS sequence"/>
</dbReference>
<evidence type="ECO:0000256" key="1">
    <source>
        <dbReference type="SAM" id="MobiDB-lite"/>
    </source>
</evidence>
<feature type="region of interest" description="Disordered" evidence="1">
    <location>
        <begin position="101"/>
        <end position="122"/>
    </location>
</feature>
<reference evidence="3" key="1">
    <citation type="submission" date="2016-02" db="EMBL/GenBank/DDBJ databases">
        <authorList>
            <person name="Wibberg D."/>
        </authorList>
    </citation>
    <scope>NUCLEOTIDE SEQUENCE [LARGE SCALE GENOMIC DNA]</scope>
</reference>
<evidence type="ECO:0000313" key="2">
    <source>
        <dbReference type="EMBL" id="SBW18443.1"/>
    </source>
</evidence>
<name>A0A1C3NU15_9ACTN</name>
<protein>
    <submittedName>
        <fullName evidence="2">Uncharacterized protein</fullName>
    </submittedName>
</protein>
<accession>A0A1C3NU15</accession>
<evidence type="ECO:0000313" key="3">
    <source>
        <dbReference type="Proteomes" id="UP000199013"/>
    </source>
</evidence>
<dbReference type="AlphaFoldDB" id="A0A1C3NU15"/>